<dbReference type="InterPro" id="IPR007630">
    <property type="entry name" value="RNA_pol_sigma70_r4"/>
</dbReference>
<dbReference type="SUPFAM" id="SSF88659">
    <property type="entry name" value="Sigma3 and sigma4 domains of RNA polymerase sigma factors"/>
    <property type="match status" value="1"/>
</dbReference>
<dbReference type="EMBL" id="JACBAZ010000001">
    <property type="protein sequence ID" value="NWK54280.1"/>
    <property type="molecule type" value="Genomic_DNA"/>
</dbReference>
<dbReference type="AlphaFoldDB" id="A0A851GI26"/>
<feature type="domain" description="RNA polymerase sigma-70 region 2" evidence="6">
    <location>
        <begin position="4"/>
        <end position="64"/>
    </location>
</feature>
<keyword evidence="9" id="KW-1185">Reference proteome</keyword>
<dbReference type="InterPro" id="IPR014284">
    <property type="entry name" value="RNA_pol_sigma-70_dom"/>
</dbReference>
<gene>
    <name evidence="8" type="ORF">HW115_01560</name>
</gene>
<keyword evidence="5" id="KW-0804">Transcription</keyword>
<comment type="similarity">
    <text evidence="1">Belongs to the sigma-70 factor family. ECF subfamily.</text>
</comment>
<dbReference type="Pfam" id="PF04545">
    <property type="entry name" value="Sigma70_r4"/>
    <property type="match status" value="1"/>
</dbReference>
<organism evidence="8 9">
    <name type="scientific">Oceaniferula marina</name>
    <dbReference type="NCBI Taxonomy" id="2748318"/>
    <lineage>
        <taxon>Bacteria</taxon>
        <taxon>Pseudomonadati</taxon>
        <taxon>Verrucomicrobiota</taxon>
        <taxon>Verrucomicrobiia</taxon>
        <taxon>Verrucomicrobiales</taxon>
        <taxon>Verrucomicrobiaceae</taxon>
        <taxon>Oceaniferula</taxon>
    </lineage>
</organism>
<evidence type="ECO:0000313" key="9">
    <source>
        <dbReference type="Proteomes" id="UP000557872"/>
    </source>
</evidence>
<evidence type="ECO:0000313" key="8">
    <source>
        <dbReference type="EMBL" id="NWK54280.1"/>
    </source>
</evidence>
<evidence type="ECO:0000256" key="2">
    <source>
        <dbReference type="ARBA" id="ARBA00023015"/>
    </source>
</evidence>
<dbReference type="InterPro" id="IPR036388">
    <property type="entry name" value="WH-like_DNA-bd_sf"/>
</dbReference>
<dbReference type="GO" id="GO:0016987">
    <property type="term" value="F:sigma factor activity"/>
    <property type="evidence" value="ECO:0007669"/>
    <property type="project" value="UniProtKB-KW"/>
</dbReference>
<sequence length="163" mass="18953">MLLFARNQTRSTEDAEDVLQDALIKLARKIEEGSFDGGQESWKPYLYTAIRRLAIDLGRKNDRRSKREEKSEIDRRVQTGGVTDPWFESESSNDETRVLLEKNLKKLPQKFSEVIIMKIWGERTFAEIGEILGVSLNTVASRYRYGLERLRKSLNTSRIQEDI</sequence>
<keyword evidence="4" id="KW-0238">DNA-binding</keyword>
<evidence type="ECO:0000259" key="7">
    <source>
        <dbReference type="Pfam" id="PF04545"/>
    </source>
</evidence>
<feature type="domain" description="RNA polymerase sigma-70 region 4" evidence="7">
    <location>
        <begin position="104"/>
        <end position="152"/>
    </location>
</feature>
<dbReference type="Gene3D" id="1.10.10.10">
    <property type="entry name" value="Winged helix-like DNA-binding domain superfamily/Winged helix DNA-binding domain"/>
    <property type="match status" value="1"/>
</dbReference>
<keyword evidence="3" id="KW-0731">Sigma factor</keyword>
<dbReference type="InterPro" id="IPR039425">
    <property type="entry name" value="RNA_pol_sigma-70-like"/>
</dbReference>
<name>A0A851GI26_9BACT</name>
<keyword evidence="2" id="KW-0805">Transcription regulation</keyword>
<evidence type="ECO:0000259" key="6">
    <source>
        <dbReference type="Pfam" id="PF04542"/>
    </source>
</evidence>
<proteinExistence type="inferred from homology"/>
<evidence type="ECO:0000256" key="1">
    <source>
        <dbReference type="ARBA" id="ARBA00010641"/>
    </source>
</evidence>
<dbReference type="Pfam" id="PF04542">
    <property type="entry name" value="Sigma70_r2"/>
    <property type="match status" value="1"/>
</dbReference>
<dbReference type="GO" id="GO:0006352">
    <property type="term" value="P:DNA-templated transcription initiation"/>
    <property type="evidence" value="ECO:0007669"/>
    <property type="project" value="InterPro"/>
</dbReference>
<dbReference type="PANTHER" id="PTHR43133:SF8">
    <property type="entry name" value="RNA POLYMERASE SIGMA FACTOR HI_1459-RELATED"/>
    <property type="match status" value="1"/>
</dbReference>
<protein>
    <submittedName>
        <fullName evidence="8">RNA polymerase sigma factor</fullName>
    </submittedName>
</protein>
<dbReference type="SUPFAM" id="SSF88946">
    <property type="entry name" value="Sigma2 domain of RNA polymerase sigma factors"/>
    <property type="match status" value="1"/>
</dbReference>
<dbReference type="PANTHER" id="PTHR43133">
    <property type="entry name" value="RNA POLYMERASE ECF-TYPE SIGMA FACTO"/>
    <property type="match status" value="1"/>
</dbReference>
<evidence type="ECO:0000256" key="5">
    <source>
        <dbReference type="ARBA" id="ARBA00023163"/>
    </source>
</evidence>
<reference evidence="8 9" key="1">
    <citation type="submission" date="2020-07" db="EMBL/GenBank/DDBJ databases">
        <title>Roseicoccus Jingziensis gen. nov., sp. nov., isolated from coastal seawater.</title>
        <authorList>
            <person name="Feng X."/>
        </authorList>
    </citation>
    <scope>NUCLEOTIDE SEQUENCE [LARGE SCALE GENOMIC DNA]</scope>
    <source>
        <strain evidence="8 9">N1E253</strain>
    </source>
</reference>
<accession>A0A851GI26</accession>
<dbReference type="InterPro" id="IPR007627">
    <property type="entry name" value="RNA_pol_sigma70_r2"/>
</dbReference>
<dbReference type="InterPro" id="IPR013325">
    <property type="entry name" value="RNA_pol_sigma_r2"/>
</dbReference>
<dbReference type="Gene3D" id="1.10.1740.10">
    <property type="match status" value="1"/>
</dbReference>
<dbReference type="GO" id="GO:0003677">
    <property type="term" value="F:DNA binding"/>
    <property type="evidence" value="ECO:0007669"/>
    <property type="project" value="UniProtKB-KW"/>
</dbReference>
<comment type="caution">
    <text evidence="8">The sequence shown here is derived from an EMBL/GenBank/DDBJ whole genome shotgun (WGS) entry which is preliminary data.</text>
</comment>
<dbReference type="NCBIfam" id="TIGR02937">
    <property type="entry name" value="sigma70-ECF"/>
    <property type="match status" value="1"/>
</dbReference>
<evidence type="ECO:0000256" key="4">
    <source>
        <dbReference type="ARBA" id="ARBA00023125"/>
    </source>
</evidence>
<dbReference type="Proteomes" id="UP000557872">
    <property type="component" value="Unassembled WGS sequence"/>
</dbReference>
<evidence type="ECO:0000256" key="3">
    <source>
        <dbReference type="ARBA" id="ARBA00023082"/>
    </source>
</evidence>
<dbReference type="CDD" id="cd06171">
    <property type="entry name" value="Sigma70_r4"/>
    <property type="match status" value="1"/>
</dbReference>
<dbReference type="InterPro" id="IPR013324">
    <property type="entry name" value="RNA_pol_sigma_r3/r4-like"/>
</dbReference>